<feature type="region of interest" description="Disordered" evidence="1">
    <location>
        <begin position="1"/>
        <end position="41"/>
    </location>
</feature>
<feature type="region of interest" description="Disordered" evidence="1">
    <location>
        <begin position="434"/>
        <end position="455"/>
    </location>
</feature>
<feature type="compositionally biased region" description="Polar residues" evidence="1">
    <location>
        <begin position="1"/>
        <end position="10"/>
    </location>
</feature>
<proteinExistence type="predicted"/>
<evidence type="ECO:0000256" key="1">
    <source>
        <dbReference type="SAM" id="MobiDB-lite"/>
    </source>
</evidence>
<dbReference type="PANTHER" id="PTHR33349">
    <property type="entry name" value="EMB|CAB62594.1"/>
    <property type="match status" value="1"/>
</dbReference>
<feature type="region of interest" description="Disordered" evidence="1">
    <location>
        <begin position="64"/>
        <end position="85"/>
    </location>
</feature>
<feature type="region of interest" description="Disordered" evidence="1">
    <location>
        <begin position="181"/>
        <end position="255"/>
    </location>
</feature>
<dbReference type="PANTHER" id="PTHR33349:SF41">
    <property type="entry name" value="EMB|CAB62594.1"/>
    <property type="match status" value="1"/>
</dbReference>
<dbReference type="InterPro" id="IPR012417">
    <property type="entry name" value="CaM-bd_dom_pln"/>
</dbReference>
<accession>A0A3P6E5R0</accession>
<evidence type="ECO:0000313" key="3">
    <source>
        <dbReference type="EMBL" id="VDD39457.1"/>
    </source>
</evidence>
<dbReference type="EMBL" id="LR031876">
    <property type="protein sequence ID" value="VDD39457.1"/>
    <property type="molecule type" value="Genomic_DNA"/>
</dbReference>
<feature type="compositionally biased region" description="Polar residues" evidence="1">
    <location>
        <begin position="185"/>
        <end position="194"/>
    </location>
</feature>
<protein>
    <recommendedName>
        <fullName evidence="2">Calmodulin-binding domain-containing protein</fullName>
    </recommendedName>
</protein>
<dbReference type="SMR" id="A0A3P6E5R0"/>
<dbReference type="SMART" id="SM01054">
    <property type="entry name" value="CaM_binding"/>
    <property type="match status" value="1"/>
</dbReference>
<organism evidence="3">
    <name type="scientific">Brassica oleracea</name>
    <name type="common">Wild cabbage</name>
    <dbReference type="NCBI Taxonomy" id="3712"/>
    <lineage>
        <taxon>Eukaryota</taxon>
        <taxon>Viridiplantae</taxon>
        <taxon>Streptophyta</taxon>
        <taxon>Embryophyta</taxon>
        <taxon>Tracheophyta</taxon>
        <taxon>Spermatophyta</taxon>
        <taxon>Magnoliopsida</taxon>
        <taxon>eudicotyledons</taxon>
        <taxon>Gunneridae</taxon>
        <taxon>Pentapetalae</taxon>
        <taxon>rosids</taxon>
        <taxon>malvids</taxon>
        <taxon>Brassicales</taxon>
        <taxon>Brassicaceae</taxon>
        <taxon>Brassiceae</taxon>
        <taxon>Brassica</taxon>
    </lineage>
</organism>
<feature type="domain" description="Calmodulin-binding" evidence="2">
    <location>
        <begin position="309"/>
        <end position="429"/>
    </location>
</feature>
<evidence type="ECO:0000259" key="2">
    <source>
        <dbReference type="SMART" id="SM01054"/>
    </source>
</evidence>
<gene>
    <name evidence="3" type="ORF">BOLC7T45017H</name>
</gene>
<name>A0A3P6E5R0_BRAOL</name>
<feature type="compositionally biased region" description="Basic and acidic residues" evidence="1">
    <location>
        <begin position="210"/>
        <end position="219"/>
    </location>
</feature>
<reference evidence="3" key="1">
    <citation type="submission" date="2018-11" db="EMBL/GenBank/DDBJ databases">
        <authorList>
            <consortium name="Genoscope - CEA"/>
            <person name="William W."/>
        </authorList>
    </citation>
    <scope>NUCLEOTIDE SEQUENCE</scope>
</reference>
<sequence>MMAVENSSEIKNCAMAEENNTSEVKEIDTNPQEMTMSEEGSVRRIIVKDVGNVEDVALKDQDKCVSKTKEVPKPPSVSSRRHSTGAIGTLAGGKLEVKSRYRGNHHVPSTHDLCKHEGKLGDHRDDAVKPWKVVRRRTSVEGSEVVKVETTSSGLRRTSLGSLSRQIPAVAMRDALAVKKKPCASVNSETSSVKGGSEMARSVDGLSVRSNDKPRKQNEGTESTVSGGGSSVAKKVLGLGSEKSSSKVYTPKTKEKAKNQTISGEDVKEKTVCIVEASVKGVQTSSEKKSMRSRLKSLATPTKRGSAKKVPELEAKKIRPTKKIGVKVTPAKQLSFKKGKTLEPKLLEEQETQSEGRKKNLKGVVGETKSVSCEGSKREKVVLRRRKVEGKKKRMTLFNSVIEETMNKLIKVRKTKVKALTGAFEFVISLQDTNKTPHSKDVTSESKVSPLGSKQ</sequence>
<feature type="region of interest" description="Disordered" evidence="1">
    <location>
        <begin position="285"/>
        <end position="309"/>
    </location>
</feature>
<dbReference type="AlphaFoldDB" id="A0A3P6E5R0"/>
<dbReference type="GO" id="GO:0005516">
    <property type="term" value="F:calmodulin binding"/>
    <property type="evidence" value="ECO:0007669"/>
    <property type="project" value="InterPro"/>
</dbReference>
<dbReference type="Pfam" id="PF07839">
    <property type="entry name" value="CaM_binding"/>
    <property type="match status" value="1"/>
</dbReference>